<evidence type="ECO:0000313" key="5">
    <source>
        <dbReference type="Proteomes" id="UP001497644"/>
    </source>
</evidence>
<feature type="compositionally biased region" description="Acidic residues" evidence="1">
    <location>
        <begin position="79"/>
        <end position="97"/>
    </location>
</feature>
<feature type="transmembrane region" description="Helical" evidence="2">
    <location>
        <begin position="485"/>
        <end position="505"/>
    </location>
</feature>
<proteinExistence type="predicted"/>
<accession>A0AAV2P3R7</accession>
<evidence type="ECO:0000259" key="3">
    <source>
        <dbReference type="Pfam" id="PF13843"/>
    </source>
</evidence>
<dbReference type="Pfam" id="PF13843">
    <property type="entry name" value="DDE_Tnp_1_7"/>
    <property type="match status" value="1"/>
</dbReference>
<evidence type="ECO:0000256" key="1">
    <source>
        <dbReference type="SAM" id="MobiDB-lite"/>
    </source>
</evidence>
<dbReference type="PANTHER" id="PTHR46599:SF6">
    <property type="entry name" value="DUAL SPECIFICITY PHOSPHATASE 26"/>
    <property type="match status" value="1"/>
</dbReference>
<dbReference type="InterPro" id="IPR029526">
    <property type="entry name" value="PGBD"/>
</dbReference>
<evidence type="ECO:0000313" key="4">
    <source>
        <dbReference type="EMBL" id="CAL1687545.1"/>
    </source>
</evidence>
<keyword evidence="2" id="KW-0812">Transmembrane</keyword>
<organism evidence="4 5">
    <name type="scientific">Lasius platythorax</name>
    <dbReference type="NCBI Taxonomy" id="488582"/>
    <lineage>
        <taxon>Eukaryota</taxon>
        <taxon>Metazoa</taxon>
        <taxon>Ecdysozoa</taxon>
        <taxon>Arthropoda</taxon>
        <taxon>Hexapoda</taxon>
        <taxon>Insecta</taxon>
        <taxon>Pterygota</taxon>
        <taxon>Neoptera</taxon>
        <taxon>Endopterygota</taxon>
        <taxon>Hymenoptera</taxon>
        <taxon>Apocrita</taxon>
        <taxon>Aculeata</taxon>
        <taxon>Formicoidea</taxon>
        <taxon>Formicidae</taxon>
        <taxon>Formicinae</taxon>
        <taxon>Lasius</taxon>
        <taxon>Lasius</taxon>
    </lineage>
</organism>
<evidence type="ECO:0000256" key="2">
    <source>
        <dbReference type="SAM" id="Phobius"/>
    </source>
</evidence>
<feature type="compositionally biased region" description="Basic and acidic residues" evidence="1">
    <location>
        <begin position="98"/>
        <end position="114"/>
    </location>
</feature>
<protein>
    <recommendedName>
        <fullName evidence="3">PiggyBac transposable element-derived protein domain-containing protein</fullName>
    </recommendedName>
</protein>
<name>A0AAV2P3R7_9HYME</name>
<keyword evidence="5" id="KW-1185">Reference proteome</keyword>
<gene>
    <name evidence="4" type="ORF">LPLAT_LOCUS12734</name>
</gene>
<dbReference type="PANTHER" id="PTHR46599">
    <property type="entry name" value="PIGGYBAC TRANSPOSABLE ELEMENT-DERIVED PROTEIN 4"/>
    <property type="match status" value="1"/>
</dbReference>
<dbReference type="Proteomes" id="UP001497644">
    <property type="component" value="Chromosome 7"/>
</dbReference>
<sequence length="635" mass="73461">MKLMPVSTNMEELSKAQFARLSVEEREQYLNNLLNTIEFSESEYSSNDDEDWDPIIRTLQSRTETSDNEMNVGELRDTEVEDDDDDDEDSNDEDSDENEIKIPAEGPLKAKDGTVWEQTVPVHHQTPAGSIIRKRSGPHRSTNTLSIRDTFRCFFSPEMIDVVLKCTNQKACAVYNEWNRKNPDKNQKVWKSVTSREFEAFLGILITAGANHSNTDHTTDMWKITSYPLYRATMSLNRFWNILRFIRFDDSNTRNLRLKDDKAAPIRDIWTVLNSNLRKHYRPTENLTVDEQLFPYRGRTRFTQYIPSKPAKYGIKVCWICDAENWYPLTGILYTGKSATRCEKNQGERVVKELAIPFKNSGRNITTNNFFTTLSLAKDLLSWRLTLVGTVKKNKPYVPREMGALRTRAELSTVFGFHENVTICSYMPKKNKAVILLSTMHHDKAIVGPKQKPEILHFYNKTKSDVDVMDKMLGTYTTRRQTKRWPLAFFYNIIDITALAAYLIYFMNNDMLHKRTNERRSFLRQLGEELCLPAIEDRATNALYSRHINIKTAIECMLKKSFFGAVNADDDVRLSARDHTGRTPVQGSCYICYAAPHKRRRKTRKGCHNCSRPICNEHAVNISYCRSCSNTARNT</sequence>
<dbReference type="AlphaFoldDB" id="A0AAV2P3R7"/>
<feature type="domain" description="PiggyBac transposable element-derived protein" evidence="3">
    <location>
        <begin position="149"/>
        <end position="502"/>
    </location>
</feature>
<dbReference type="EMBL" id="OZ034830">
    <property type="protein sequence ID" value="CAL1687545.1"/>
    <property type="molecule type" value="Genomic_DNA"/>
</dbReference>
<reference evidence="4" key="1">
    <citation type="submission" date="2024-04" db="EMBL/GenBank/DDBJ databases">
        <authorList>
            <consortium name="Molecular Ecology Group"/>
        </authorList>
    </citation>
    <scope>NUCLEOTIDE SEQUENCE</scope>
</reference>
<keyword evidence="2" id="KW-1133">Transmembrane helix</keyword>
<feature type="region of interest" description="Disordered" evidence="1">
    <location>
        <begin position="59"/>
        <end position="141"/>
    </location>
</feature>
<keyword evidence="2" id="KW-0472">Membrane</keyword>